<sequence length="431" mass="44302">MLRAALAASLASLFAVPPAAAQDLAITHAKLVIGDGSDPIENGTVVVRGGKVVAAGANVAVPANIPAMDAQGMWVTPGIVASLTDLGIVDVSGVSDSNDISADDAAYSAALDIAPTINPRSEHIAVSRAGGVTRATVTPFAGRSIFAGQGAIIDLGEDPDALMKPRASQYVELGEDGASLAGGSRAAAYAILHQALERARQPGDAPDKIEGGDVEVGPADIAALGPVVAGEQTLYIHVERAADIRSALALRQDFPQLRMVLVGASEGWMAARDIAAAGVPVVTMPLSDLPTHFETLAATQSNVGRMVDAGVKVAIGQFSGMNQPRWAPEEAGNLVALNRIPGASGLTWGEAFATISSVPAEIAGMGGKMGVLKPGAVGDVIIWNGDPLELDSVPASVFIDGVKQSLESHQTRLRDRYRSLEQGNLPPAYNW</sequence>
<dbReference type="AlphaFoldDB" id="A0A420EQ22"/>
<protein>
    <submittedName>
        <fullName evidence="3">Amidohydrolase</fullName>
    </submittedName>
</protein>
<dbReference type="Gene3D" id="2.30.40.10">
    <property type="entry name" value="Urease, subunit C, domain 1"/>
    <property type="match status" value="1"/>
</dbReference>
<dbReference type="Proteomes" id="UP000284395">
    <property type="component" value="Unassembled WGS sequence"/>
</dbReference>
<dbReference type="Gene3D" id="3.20.20.140">
    <property type="entry name" value="Metal-dependent hydrolases"/>
    <property type="match status" value="1"/>
</dbReference>
<accession>A0A420EQ22</accession>
<dbReference type="SUPFAM" id="SSF51338">
    <property type="entry name" value="Composite domain of metallo-dependent hydrolases"/>
    <property type="match status" value="1"/>
</dbReference>
<dbReference type="GO" id="GO:0016810">
    <property type="term" value="F:hydrolase activity, acting on carbon-nitrogen (but not peptide) bonds"/>
    <property type="evidence" value="ECO:0007669"/>
    <property type="project" value="InterPro"/>
</dbReference>
<evidence type="ECO:0000313" key="4">
    <source>
        <dbReference type="Proteomes" id="UP000284395"/>
    </source>
</evidence>
<feature type="signal peptide" evidence="1">
    <location>
        <begin position="1"/>
        <end position="21"/>
    </location>
</feature>
<dbReference type="InterPro" id="IPR032466">
    <property type="entry name" value="Metal_Hydrolase"/>
</dbReference>
<comment type="caution">
    <text evidence="3">The sequence shown here is derived from an EMBL/GenBank/DDBJ whole genome shotgun (WGS) entry which is preliminary data.</text>
</comment>
<dbReference type="EMBL" id="RAPF01000002">
    <property type="protein sequence ID" value="RKF22764.1"/>
    <property type="molecule type" value="Genomic_DNA"/>
</dbReference>
<feature type="domain" description="Amidohydrolase-related" evidence="2">
    <location>
        <begin position="279"/>
        <end position="401"/>
    </location>
</feature>
<dbReference type="InterPro" id="IPR051781">
    <property type="entry name" value="Metallo-dep_Hydrolase"/>
</dbReference>
<proteinExistence type="predicted"/>
<gene>
    <name evidence="3" type="ORF">D6851_04445</name>
</gene>
<evidence type="ECO:0000256" key="1">
    <source>
        <dbReference type="SAM" id="SignalP"/>
    </source>
</evidence>
<dbReference type="OrthoDB" id="9802793at2"/>
<dbReference type="Pfam" id="PF01979">
    <property type="entry name" value="Amidohydro_1"/>
    <property type="match status" value="1"/>
</dbReference>
<dbReference type="InterPro" id="IPR011059">
    <property type="entry name" value="Metal-dep_hydrolase_composite"/>
</dbReference>
<name>A0A420EQ22_9SPHN</name>
<evidence type="ECO:0000313" key="3">
    <source>
        <dbReference type="EMBL" id="RKF22764.1"/>
    </source>
</evidence>
<evidence type="ECO:0000259" key="2">
    <source>
        <dbReference type="Pfam" id="PF01979"/>
    </source>
</evidence>
<dbReference type="SUPFAM" id="SSF51556">
    <property type="entry name" value="Metallo-dependent hydrolases"/>
    <property type="match status" value="1"/>
</dbReference>
<keyword evidence="3" id="KW-0378">Hydrolase</keyword>
<dbReference type="PANTHER" id="PTHR43135:SF3">
    <property type="entry name" value="ALPHA-D-RIBOSE 1-METHYLPHOSPHONATE 5-TRIPHOSPHATE DIPHOSPHATASE"/>
    <property type="match status" value="1"/>
</dbReference>
<keyword evidence="1" id="KW-0732">Signal</keyword>
<dbReference type="PANTHER" id="PTHR43135">
    <property type="entry name" value="ALPHA-D-RIBOSE 1-METHYLPHOSPHONATE 5-TRIPHOSPHATE DIPHOSPHATASE"/>
    <property type="match status" value="1"/>
</dbReference>
<reference evidence="3 4" key="1">
    <citation type="submission" date="2018-09" db="EMBL/GenBank/DDBJ databases">
        <title>Altererythrobacter spongiae sp. nov., isolated from a marine sponge.</title>
        <authorList>
            <person name="Zhuang L."/>
            <person name="Luo L."/>
        </authorList>
    </citation>
    <scope>NUCLEOTIDE SEQUENCE [LARGE SCALE GENOMIC DNA]</scope>
    <source>
        <strain evidence="3 4">HN-Y73</strain>
    </source>
</reference>
<keyword evidence="4" id="KW-1185">Reference proteome</keyword>
<organism evidence="3 4">
    <name type="scientific">Altericroceibacterium spongiae</name>
    <dbReference type="NCBI Taxonomy" id="2320269"/>
    <lineage>
        <taxon>Bacteria</taxon>
        <taxon>Pseudomonadati</taxon>
        <taxon>Pseudomonadota</taxon>
        <taxon>Alphaproteobacteria</taxon>
        <taxon>Sphingomonadales</taxon>
        <taxon>Erythrobacteraceae</taxon>
        <taxon>Altericroceibacterium</taxon>
    </lineage>
</organism>
<dbReference type="InterPro" id="IPR006680">
    <property type="entry name" value="Amidohydro-rel"/>
</dbReference>
<feature type="chain" id="PRO_5019095603" evidence="1">
    <location>
        <begin position="22"/>
        <end position="431"/>
    </location>
</feature>